<feature type="region of interest" description="Disordered" evidence="6">
    <location>
        <begin position="246"/>
        <end position="280"/>
    </location>
</feature>
<dbReference type="PROSITE" id="PS50103">
    <property type="entry name" value="ZF_C3H1"/>
    <property type="match status" value="2"/>
</dbReference>
<evidence type="ECO:0000313" key="8">
    <source>
        <dbReference type="EMBL" id="PPJ54479.1"/>
    </source>
</evidence>
<keyword evidence="3 4" id="KW-0862">Zinc</keyword>
<name>A0A2S6C418_9PEZI</name>
<feature type="compositionally biased region" description="Polar residues" evidence="6">
    <location>
        <begin position="507"/>
        <end position="517"/>
    </location>
</feature>
<feature type="compositionally biased region" description="Polar residues" evidence="6">
    <location>
        <begin position="253"/>
        <end position="263"/>
    </location>
</feature>
<protein>
    <recommendedName>
        <fullName evidence="7">C3H1-type domain-containing protein</fullName>
    </recommendedName>
</protein>
<dbReference type="Pfam" id="PF25542">
    <property type="entry name" value="zf-CCCH_12"/>
    <property type="match status" value="1"/>
</dbReference>
<evidence type="ECO:0000313" key="9">
    <source>
        <dbReference type="Proteomes" id="UP000237631"/>
    </source>
</evidence>
<dbReference type="InterPro" id="IPR057654">
    <property type="entry name" value="Znf-CCCH_tandem"/>
</dbReference>
<dbReference type="SUPFAM" id="SSF90229">
    <property type="entry name" value="CCCH zinc finger"/>
    <property type="match status" value="2"/>
</dbReference>
<evidence type="ECO:0000256" key="2">
    <source>
        <dbReference type="ARBA" id="ARBA00022771"/>
    </source>
</evidence>
<reference evidence="9" key="1">
    <citation type="journal article" date="2017" name="bioRxiv">
        <title>Conservation of a gene cluster reveals novel cercosporin biosynthetic mechanisms and extends production to the genus Colletotrichum.</title>
        <authorList>
            <person name="de Jonge R."/>
            <person name="Ebert M.K."/>
            <person name="Huitt-Roehl C.R."/>
            <person name="Pal P."/>
            <person name="Suttle J.C."/>
            <person name="Spanner R.E."/>
            <person name="Neubauer J.D."/>
            <person name="Jurick W.M.II."/>
            <person name="Stott K.A."/>
            <person name="Secor G.A."/>
            <person name="Thomma B.P.H.J."/>
            <person name="Van de Peer Y."/>
            <person name="Townsend C.A."/>
            <person name="Bolton M.D."/>
        </authorList>
    </citation>
    <scope>NUCLEOTIDE SEQUENCE [LARGE SCALE GENOMIC DNA]</scope>
    <source>
        <strain evidence="9">CBS538.71</strain>
    </source>
</reference>
<dbReference type="Proteomes" id="UP000237631">
    <property type="component" value="Unassembled WGS sequence"/>
</dbReference>
<organism evidence="8 9">
    <name type="scientific">Cercospora berteroae</name>
    <dbReference type="NCBI Taxonomy" id="357750"/>
    <lineage>
        <taxon>Eukaryota</taxon>
        <taxon>Fungi</taxon>
        <taxon>Dikarya</taxon>
        <taxon>Ascomycota</taxon>
        <taxon>Pezizomycotina</taxon>
        <taxon>Dothideomycetes</taxon>
        <taxon>Dothideomycetidae</taxon>
        <taxon>Mycosphaerellales</taxon>
        <taxon>Mycosphaerellaceae</taxon>
        <taxon>Cercospora</taxon>
    </lineage>
</organism>
<proteinExistence type="predicted"/>
<dbReference type="InterPro" id="IPR000571">
    <property type="entry name" value="Znf_CCCH"/>
</dbReference>
<dbReference type="InterPro" id="IPR057683">
    <property type="entry name" value="DUF7923"/>
</dbReference>
<dbReference type="Pfam" id="PF25543">
    <property type="entry name" value="zf-CCCH_tandem"/>
    <property type="match status" value="1"/>
</dbReference>
<dbReference type="EMBL" id="PNEN01000562">
    <property type="protein sequence ID" value="PPJ54479.1"/>
    <property type="molecule type" value="Genomic_DNA"/>
</dbReference>
<gene>
    <name evidence="8" type="ORF">CBER1_02542</name>
</gene>
<dbReference type="InterPro" id="IPR036855">
    <property type="entry name" value="Znf_CCCH_sf"/>
</dbReference>
<feature type="zinc finger region" description="C3H1-type" evidence="4">
    <location>
        <begin position="408"/>
        <end position="435"/>
    </location>
</feature>
<dbReference type="PANTHER" id="PTHR37543">
    <property type="entry name" value="CCCH ZINC FINGER DNA BINDING PROTEIN (AFU_ORTHOLOGUE AFUA_5G12760)"/>
    <property type="match status" value="1"/>
</dbReference>
<keyword evidence="5" id="KW-0175">Coiled coil</keyword>
<evidence type="ECO:0000256" key="5">
    <source>
        <dbReference type="SAM" id="Coils"/>
    </source>
</evidence>
<evidence type="ECO:0000256" key="1">
    <source>
        <dbReference type="ARBA" id="ARBA00022723"/>
    </source>
</evidence>
<dbReference type="Pfam" id="PF25540">
    <property type="entry name" value="DUF7923"/>
    <property type="match status" value="1"/>
</dbReference>
<keyword evidence="9" id="KW-1185">Reference proteome</keyword>
<accession>A0A2S6C418</accession>
<dbReference type="SMART" id="SM00356">
    <property type="entry name" value="ZnF_C3H1"/>
    <property type="match status" value="2"/>
</dbReference>
<dbReference type="STRING" id="357750.A0A2S6C418"/>
<dbReference type="OrthoDB" id="2270193at2759"/>
<feature type="domain" description="C3H1-type" evidence="7">
    <location>
        <begin position="283"/>
        <end position="310"/>
    </location>
</feature>
<evidence type="ECO:0000256" key="4">
    <source>
        <dbReference type="PROSITE-ProRule" id="PRU00723"/>
    </source>
</evidence>
<feature type="region of interest" description="Disordered" evidence="6">
    <location>
        <begin position="507"/>
        <end position="544"/>
    </location>
</feature>
<comment type="caution">
    <text evidence="8">The sequence shown here is derived from an EMBL/GenBank/DDBJ whole genome shotgun (WGS) entry which is preliminary data.</text>
</comment>
<sequence>MLSARELADATAQLEEYRLESDKYAKTQTEILDKYRALLTDYQRLQSDHEEARMARDNYKQQVRGQDRDPFVLLLVDGDGYVFNDALVTKGTEGGANAANMLNEAIKLRLRNLGLEHCRVMVRIYANLVGLSKALAFAKLCGAEKRSIAPFVASFNRSGDLFDFVDAGELKENADFKIRAVFRQFVESTQCKHVFFAACHDVGYVSELQSYMGNRHRITLIRHYATHREFSRLNLSEDDLSGIFRSSPLPGDRTSNGVSSKVTAPQPIERPPVSPHQTTPLEKNKTLACAFYQKGNCRYGTGCKFRHEKDITIPSNVPAPANGTAQAKFQMSNLAKSDNDFMTGNLGPVDIPDHASAGNALPDVAALLPREEDLLPDKIALNHDQHRLDPYTPPSTREERAEFEARVAQQKLCNNFQFNGYCLRGDECPYDHSTITPKLLECLKWVARHQPCPKRGNCRSATCFLGHICQRPDCSRRGGKSFCKIPWMSHAADLHVAEIVQGHGFTTGQTNLTTSDHGSAGPEPLNGMESESDEEDGRGHGATI</sequence>
<feature type="zinc finger region" description="C3H1-type" evidence="4">
    <location>
        <begin position="283"/>
        <end position="310"/>
    </location>
</feature>
<dbReference type="PANTHER" id="PTHR37543:SF1">
    <property type="entry name" value="CCCH ZINC FINGER DNA BINDING PROTEIN (AFU_ORTHOLOGUE AFUA_5G12760)"/>
    <property type="match status" value="1"/>
</dbReference>
<evidence type="ECO:0000259" key="7">
    <source>
        <dbReference type="PROSITE" id="PS50103"/>
    </source>
</evidence>
<dbReference type="AlphaFoldDB" id="A0A2S6C418"/>
<keyword evidence="2 4" id="KW-0863">Zinc-finger</keyword>
<keyword evidence="1 4" id="KW-0479">Metal-binding</keyword>
<feature type="coiled-coil region" evidence="5">
    <location>
        <begin position="7"/>
        <end position="62"/>
    </location>
</feature>
<evidence type="ECO:0000256" key="3">
    <source>
        <dbReference type="ARBA" id="ARBA00022833"/>
    </source>
</evidence>
<feature type="domain" description="C3H1-type" evidence="7">
    <location>
        <begin position="408"/>
        <end position="435"/>
    </location>
</feature>
<dbReference type="Gene3D" id="4.10.1000.10">
    <property type="entry name" value="Zinc finger, CCCH-type"/>
    <property type="match status" value="2"/>
</dbReference>
<dbReference type="GO" id="GO:0008270">
    <property type="term" value="F:zinc ion binding"/>
    <property type="evidence" value="ECO:0007669"/>
    <property type="project" value="UniProtKB-KW"/>
</dbReference>
<evidence type="ECO:0000256" key="6">
    <source>
        <dbReference type="SAM" id="MobiDB-lite"/>
    </source>
</evidence>